<dbReference type="GO" id="GO:0006633">
    <property type="term" value="P:fatty acid biosynthetic process"/>
    <property type="evidence" value="ECO:0007669"/>
    <property type="project" value="InterPro"/>
</dbReference>
<dbReference type="OrthoDB" id="329835at2759"/>
<dbReference type="Pfam" id="PF16073">
    <property type="entry name" value="SAT"/>
    <property type="match status" value="1"/>
</dbReference>
<evidence type="ECO:0000256" key="1">
    <source>
        <dbReference type="ARBA" id="ARBA00022450"/>
    </source>
</evidence>
<dbReference type="SUPFAM" id="SSF55048">
    <property type="entry name" value="Probable ACP-binding domain of malonyl-CoA ACP transacylase"/>
    <property type="match status" value="1"/>
</dbReference>
<evidence type="ECO:0000259" key="10">
    <source>
        <dbReference type="PROSITE" id="PS52019"/>
    </source>
</evidence>
<dbReference type="InterPro" id="IPR036291">
    <property type="entry name" value="NAD(P)-bd_dom_sf"/>
</dbReference>
<gene>
    <name evidence="11" type="ORF">DHEL01_v207301</name>
</gene>
<keyword evidence="3" id="KW-0808">Transferase</keyword>
<dbReference type="InterPro" id="IPR014031">
    <property type="entry name" value="Ketoacyl_synth_C"/>
</dbReference>
<dbReference type="InterPro" id="IPR014043">
    <property type="entry name" value="Acyl_transferase_dom"/>
</dbReference>
<evidence type="ECO:0000256" key="7">
    <source>
        <dbReference type="SAM" id="SignalP"/>
    </source>
</evidence>
<dbReference type="InterPro" id="IPR042104">
    <property type="entry name" value="PKS_dehydratase_sf"/>
</dbReference>
<dbReference type="PROSITE" id="PS52004">
    <property type="entry name" value="KS3_2"/>
    <property type="match status" value="1"/>
</dbReference>
<dbReference type="PANTHER" id="PTHR43775">
    <property type="entry name" value="FATTY ACID SYNTHASE"/>
    <property type="match status" value="1"/>
</dbReference>
<dbReference type="Pfam" id="PF00698">
    <property type="entry name" value="Acyl_transf_1"/>
    <property type="match status" value="1"/>
</dbReference>
<dbReference type="InterPro" id="IPR036736">
    <property type="entry name" value="ACP-like_sf"/>
</dbReference>
<feature type="signal peptide" evidence="7">
    <location>
        <begin position="1"/>
        <end position="25"/>
    </location>
</feature>
<dbReference type="Gene3D" id="3.40.50.720">
    <property type="entry name" value="NAD(P)-binding Rossmann-like Domain"/>
    <property type="match status" value="1"/>
</dbReference>
<keyword evidence="2" id="KW-0597">Phosphoprotein</keyword>
<dbReference type="CDD" id="cd00833">
    <property type="entry name" value="PKS"/>
    <property type="match status" value="1"/>
</dbReference>
<evidence type="ECO:0000256" key="5">
    <source>
        <dbReference type="PROSITE-ProRule" id="PRU01363"/>
    </source>
</evidence>
<dbReference type="Pfam" id="PF07993">
    <property type="entry name" value="NAD_binding_4"/>
    <property type="match status" value="1"/>
</dbReference>
<dbReference type="Pfam" id="PF00109">
    <property type="entry name" value="ketoacyl-synt"/>
    <property type="match status" value="1"/>
</dbReference>
<dbReference type="Pfam" id="PF00550">
    <property type="entry name" value="PP-binding"/>
    <property type="match status" value="1"/>
</dbReference>
<dbReference type="InterPro" id="IPR014030">
    <property type="entry name" value="Ketoacyl_synth_N"/>
</dbReference>
<dbReference type="Gene3D" id="3.30.70.3290">
    <property type="match status" value="1"/>
</dbReference>
<feature type="domain" description="Ketosynthase family 3 (KS3)" evidence="9">
    <location>
        <begin position="419"/>
        <end position="860"/>
    </location>
</feature>
<feature type="region of interest" description="Disordered" evidence="6">
    <location>
        <begin position="1980"/>
        <end position="2043"/>
    </location>
</feature>
<dbReference type="Pfam" id="PF02801">
    <property type="entry name" value="Ketoacyl-synt_C"/>
    <property type="match status" value="1"/>
</dbReference>
<dbReference type="SUPFAM" id="SSF47336">
    <property type="entry name" value="ACP-like"/>
    <property type="match status" value="1"/>
</dbReference>
<evidence type="ECO:0000256" key="3">
    <source>
        <dbReference type="ARBA" id="ARBA00022679"/>
    </source>
</evidence>
<dbReference type="SMART" id="SM00825">
    <property type="entry name" value="PKS_KS"/>
    <property type="match status" value="1"/>
</dbReference>
<dbReference type="GO" id="GO:0004312">
    <property type="term" value="F:fatty acid synthase activity"/>
    <property type="evidence" value="ECO:0007669"/>
    <property type="project" value="TreeGrafter"/>
</dbReference>
<dbReference type="Gene3D" id="1.10.1200.10">
    <property type="entry name" value="ACP-like"/>
    <property type="match status" value="1"/>
</dbReference>
<dbReference type="GO" id="GO:0044550">
    <property type="term" value="P:secondary metabolite biosynthetic process"/>
    <property type="evidence" value="ECO:0007669"/>
    <property type="project" value="UniProtKB-ARBA"/>
</dbReference>
<evidence type="ECO:0000256" key="4">
    <source>
        <dbReference type="ARBA" id="ARBA00023315"/>
    </source>
</evidence>
<keyword evidence="7" id="KW-0732">Signal</keyword>
<dbReference type="SUPFAM" id="SSF52151">
    <property type="entry name" value="FabD/lysophospholipase-like"/>
    <property type="match status" value="1"/>
</dbReference>
<dbReference type="GO" id="GO:0004315">
    <property type="term" value="F:3-oxoacyl-[acyl-carrier-protein] synthase activity"/>
    <property type="evidence" value="ECO:0007669"/>
    <property type="project" value="InterPro"/>
</dbReference>
<dbReference type="Gene3D" id="3.10.129.110">
    <property type="entry name" value="Polyketide synthase dehydratase"/>
    <property type="match status" value="1"/>
</dbReference>
<dbReference type="InterPro" id="IPR016035">
    <property type="entry name" value="Acyl_Trfase/lysoPLipase"/>
</dbReference>
<dbReference type="InterPro" id="IPR016039">
    <property type="entry name" value="Thiolase-like"/>
</dbReference>
<feature type="region of interest" description="C-terminal hotdog fold" evidence="5">
    <location>
        <begin position="1631"/>
        <end position="1823"/>
    </location>
</feature>
<protein>
    <submittedName>
        <fullName evidence="11">Beta-ketoacyl synthase domain-containing protein</fullName>
    </submittedName>
</protein>
<proteinExistence type="predicted"/>
<dbReference type="InterPro" id="IPR013120">
    <property type="entry name" value="FAR_NAD-bd"/>
</dbReference>
<dbReference type="SUPFAM" id="SSF51735">
    <property type="entry name" value="NAD(P)-binding Rossmann-fold domains"/>
    <property type="match status" value="1"/>
</dbReference>
<keyword evidence="12" id="KW-1185">Reference proteome</keyword>
<dbReference type="Gene3D" id="3.40.47.10">
    <property type="match status" value="1"/>
</dbReference>
<feature type="domain" description="Carrier" evidence="8">
    <location>
        <begin position="1890"/>
        <end position="1968"/>
    </location>
</feature>
<reference evidence="11" key="1">
    <citation type="submission" date="2017-09" db="EMBL/GenBank/DDBJ databases">
        <title>Polyketide synthases of a Diaporthe helianthi virulent isolate.</title>
        <authorList>
            <person name="Baroncelli R."/>
        </authorList>
    </citation>
    <scope>NUCLEOTIDE SEQUENCE [LARGE SCALE GENOMIC DNA]</scope>
    <source>
        <strain evidence="11">7/96</strain>
    </source>
</reference>
<feature type="compositionally biased region" description="Low complexity" evidence="6">
    <location>
        <begin position="1980"/>
        <end position="2013"/>
    </location>
</feature>
<evidence type="ECO:0000256" key="6">
    <source>
        <dbReference type="SAM" id="MobiDB-lite"/>
    </source>
</evidence>
<dbReference type="PANTHER" id="PTHR43775:SF14">
    <property type="entry name" value="ITERATIVE POLYKETIDE SYNTHASE AFOE-RELATED"/>
    <property type="match status" value="1"/>
</dbReference>
<dbReference type="SMART" id="SM00827">
    <property type="entry name" value="PKS_AT"/>
    <property type="match status" value="1"/>
</dbReference>
<dbReference type="InterPro" id="IPR016036">
    <property type="entry name" value="Malonyl_transacylase_ACP-bd"/>
</dbReference>
<dbReference type="STRING" id="158607.A0A2P5HVN0"/>
<dbReference type="PROSITE" id="PS50075">
    <property type="entry name" value="CARRIER"/>
    <property type="match status" value="1"/>
</dbReference>
<feature type="active site" description="Proton donor; for dehydratase activity" evidence="5">
    <location>
        <position position="1717"/>
    </location>
</feature>
<dbReference type="InterPro" id="IPR020841">
    <property type="entry name" value="PKS_Beta-ketoAc_synthase_dom"/>
</dbReference>
<feature type="region of interest" description="N-terminal hotdog fold" evidence="5">
    <location>
        <begin position="1410"/>
        <end position="1603"/>
    </location>
</feature>
<evidence type="ECO:0000313" key="11">
    <source>
        <dbReference type="EMBL" id="POS74308.1"/>
    </source>
</evidence>
<dbReference type="InterPro" id="IPR050091">
    <property type="entry name" value="PKS_NRPS_Biosynth_Enz"/>
</dbReference>
<evidence type="ECO:0000259" key="8">
    <source>
        <dbReference type="PROSITE" id="PS50075"/>
    </source>
</evidence>
<dbReference type="EMBL" id="MAVT02000652">
    <property type="protein sequence ID" value="POS74308.1"/>
    <property type="molecule type" value="Genomic_DNA"/>
</dbReference>
<dbReference type="InParanoid" id="A0A2P5HVN0"/>
<dbReference type="InterPro" id="IPR049900">
    <property type="entry name" value="PKS_mFAS_DH"/>
</dbReference>
<dbReference type="Proteomes" id="UP000094444">
    <property type="component" value="Unassembled WGS sequence"/>
</dbReference>
<dbReference type="InterPro" id="IPR001227">
    <property type="entry name" value="Ac_transferase_dom_sf"/>
</dbReference>
<evidence type="ECO:0000259" key="9">
    <source>
        <dbReference type="PROSITE" id="PS52004"/>
    </source>
</evidence>
<feature type="chain" id="PRO_5015108370" evidence="7">
    <location>
        <begin position="26"/>
        <end position="2492"/>
    </location>
</feature>
<evidence type="ECO:0000256" key="2">
    <source>
        <dbReference type="ARBA" id="ARBA00022553"/>
    </source>
</evidence>
<dbReference type="InterPro" id="IPR032088">
    <property type="entry name" value="SAT"/>
</dbReference>
<dbReference type="InterPro" id="IPR009081">
    <property type="entry name" value="PP-bd_ACP"/>
</dbReference>
<accession>A0A2P5HVN0</accession>
<dbReference type="SUPFAM" id="SSF53901">
    <property type="entry name" value="Thiolase-like"/>
    <property type="match status" value="1"/>
</dbReference>
<keyword evidence="1" id="KW-0596">Phosphopantetheine</keyword>
<dbReference type="Gene3D" id="3.40.366.10">
    <property type="entry name" value="Malonyl-Coenzyme A Acyl Carrier Protein, domain 2"/>
    <property type="match status" value="2"/>
</dbReference>
<dbReference type="PROSITE" id="PS52019">
    <property type="entry name" value="PKS_MFAS_DH"/>
    <property type="match status" value="1"/>
</dbReference>
<dbReference type="InterPro" id="IPR018201">
    <property type="entry name" value="Ketoacyl_synth_AS"/>
</dbReference>
<dbReference type="PROSITE" id="PS00606">
    <property type="entry name" value="KS3_1"/>
    <property type="match status" value="1"/>
</dbReference>
<keyword evidence="4" id="KW-0012">Acyltransferase</keyword>
<comment type="caution">
    <text evidence="11">The sequence shown here is derived from an EMBL/GenBank/DDBJ whole genome shotgun (WGS) entry which is preliminary data.</text>
</comment>
<feature type="active site" description="Proton acceptor; for dehydratase activity" evidence="5">
    <location>
        <position position="1445"/>
    </location>
</feature>
<name>A0A2P5HVN0_DIAHE</name>
<evidence type="ECO:0000313" key="12">
    <source>
        <dbReference type="Proteomes" id="UP000094444"/>
    </source>
</evidence>
<sequence length="2492" mass="269609">MTSKQSAKPILLVFGPLALSIDAHAVAKVRECAASAGKGWLLDAVSNLPADYITATSQLPALKPNSARDLASDAGLSQLRLLSLFIKNGQPLVTESSLLSFPLPNKILIPLAVVAQLTQYAEFVDRTYTGYAPGSPDVCHREVQTLGCCTGLLAAFVASCSRNESQFRTYAAAAIRLGMVIGCVLDTADSESDSEFGAISTTWNMDDVEAIEKVKRTLKDYPDIYVSNYHDYNRVTVTGPLSLLLSLKQRLKSESGIACVDVKGLRGSFHSRRHAGIVESLIQFCEEHPEFQLPDASACHLATRGNRDGGRIIEKGSLHRHALGSILVDAMEWHAAFDRARRDFIRDTVVPDGQIVVFGHERPIPPSMLQGLGSRIRYDYMAITNAKRERNDDIVGRSDAGNHPTVSPVATQALPGPPTNDIAIVGMSIKVAGANDLESFWDVLCSGKSQHREVPKERFSFGESIFRDAGDPSRKWFANLIDDPADFDHHFFKKSPRESAAMDPQQRHMLQIAYQAVEMSGYFRPGGAGATWPDDKKRRVGCFVGCSTCDYEQNVACHNASAFSATSQLRAFVAGKVSHFFGWTGPAVTIDTACSSSAVAVHQACQAILAGDCDAALAGGSFVMAGPQWFEDLSAAAFLSPTGQCKPFDAAADGYCRGDGVAAVFLKRLDDAVADGDDVLGVIGATRVQQNENSTSIFVPNKPSLSNLFETVLAKAGLQPGDVSVVEAHGTGTAVGDPAEYSAVRQVLGGINRTRRKVTRSFGTSDDDNPLYLGSVKGSVGHTECTAGVVSLIKVVLMLNKGMIPPQASFNKINMSLHATPDDHITINTGFPKPWDARFKAALVSSYGASGSNACILVKQKPMLYTKATTTTKIAEFGENLPSTRSGLQYPFWLSANDDQSLRRYARVLRQFISRRGSGDHVSNQFSVGDISASLSRQNNRLLGRSLFMKASSLDDLQRMLSGYENGSQSSPGLDSVTRPASKPVIFCFGGQISRSIGLDATIFEAVPLLRKHLVEVDVISRSHIPEGIIHTILDKSPQDDPVKLQVALFALQYASARSWMDSGIEPVAVVGHSFGEISAMGVGGVLSLGDAVKLVVRRATLVRDAWGADKGAMLAVEADLGDVQDLVAATGGGGGATIACYNGPRSFTLGGSTAAIDQIEGNIASAAAAAGRPIKAKRLDVSNAFHSPLVDPLVQGLDQCGRGLEFCKPAIHVERCTEMSSLELPGPRFVSRHMREPVYFYQAIKRLAARYQTSGAIFLESGSNSTITKMASRALGEVSSRFSFQAINITNITASSTGTATAYGSPVVESRCWGNLVDATVNLWASGAVNLQFWAHHLSQPRSVRAPLLLPPYQFEPARHWLDRIRPSQIRDTLPKSLEENNSDKSNDGISANGMIAFAALIGSGKVPVISLGREEPLPSGSTQKVLFRVVTESPRYRRLVDGHRMARTAGICPATVQVDLVIEALCMTLPGRTRRSNQQGVVQDGSGLLLSSSGLQPQVSDVVCHVPLTCNPDRMVWVEIPPASYNCPLLSSAATPEQSIQGDISGHTATQNDGVTTEFVFEVFSTDLVMEQDWAAMSNNSTFAKRTRHTTGKIKLAHQDDPKIAKEFGQFSRLINNTQVTQLLHGADADNSLSHKSVYLMFENIVQYCDEFCGIQRLVSRENQTAAIVNRPPPPSRAQNGLRPHRAVLEQGDGSQGDGGELDDAGSWFQPCVADTFAQTAGMWLNCLATDLQQPDQLFVFNGFDRWIRAPPPELQANYGTSPEFAKMPARPTEMHVLARQHRTSEKTAVSDVFVFDAATGRLTEAVLGVGWSKVPRSHMQQTLARLAGSGVKLECKTTVQQIPADLPVAGRNISYPLSRSSDAFYFPEGEGQPAEILNRDRSPHPTAATSLDIHSMVRELLAELSGLSISDVADNCELVDLGLDSLMNMELASEIRSTFKVTITERELMHVVHVSDLVECVGKLVGSTGTTLTTAATTPDSEILLQSESSDEQSLSSHSSWRPSTASTSSYGDENSNLSLAEDGKEPWLKGVTQSPEQLAERKSAVDGYVRMLTQDWAQSLEKIPKTLPFSGRGARGYAQVVAVTGGTGGLGAHLVARLARDPGVARVVCLNRPNKRYHDPTARQVEAVLSKTGLDLSQPQQAGAASKLRVLETDLSQPLLGLDPAEYWGLAGEVTHIVHNGWKMSLAHGVEHFEPQLWVMRRLLDLARDAALSVQLPSGGVDTLASSSSSSPSTREITFQFVSSIAVVGQHPLVHKAPHVPEERVGIESVLPAGYADAKWACERMLDETLHRWPGLFRAMAVRLGQIGASRSGYWNTAEHLSFLIKSSQTLGLLPDLGGTLAWTPVDDIAGSLADLVLVGVGKDVEEPCYPIYHIDNPMRTPWREMMTVLADELGLDLHKHAIPFDEWVQRVTKHGPGAFNTTFGAENPAFLLIDFLEANFERVSCGGLLMDTCHTQEHSPTMRGVEPFSHDLTRLFIQKWRDSGFLV</sequence>
<feature type="domain" description="PKS/mFAS DH" evidence="10">
    <location>
        <begin position="1410"/>
        <end position="1823"/>
    </location>
</feature>
<organism evidence="11 12">
    <name type="scientific">Diaporthe helianthi</name>
    <dbReference type="NCBI Taxonomy" id="158607"/>
    <lineage>
        <taxon>Eukaryota</taxon>
        <taxon>Fungi</taxon>
        <taxon>Dikarya</taxon>
        <taxon>Ascomycota</taxon>
        <taxon>Pezizomycotina</taxon>
        <taxon>Sordariomycetes</taxon>
        <taxon>Sordariomycetidae</taxon>
        <taxon>Diaporthales</taxon>
        <taxon>Diaporthaceae</taxon>
        <taxon>Diaporthe</taxon>
    </lineage>
</organism>